<gene>
    <name evidence="3" type="ORF">Amme_085_070</name>
</gene>
<dbReference type="RefSeq" id="WP_042060329.1">
    <property type="nucleotide sequence ID" value="NZ_BAND01000085.1"/>
</dbReference>
<keyword evidence="2" id="KW-0472">Membrane</keyword>
<name>A0A023D6Z9_ACIMT</name>
<proteinExistence type="predicted"/>
<dbReference type="OrthoDB" id="9784811at2"/>
<evidence type="ECO:0000256" key="2">
    <source>
        <dbReference type="SAM" id="Phobius"/>
    </source>
</evidence>
<sequence length="338" mass="34990">MSITDAFRTEASFRARLPVAGKALLVFWVVIGLSIAGTAGVLAWLGPLPKAPPARQVAVPAPVKSAVAHSAAHPASTPLHPAAPLPPITGPHLALLLGGFGYSERLTAVALARLPPQVAFLVSPYLPGLPPLIAQARRDGHELYLNLPVQGPAPDERSEGPHALGYGNTPDQDMTALDWSLGRAPGVIGISVADPLPHEGVAAPGFAATADFPPVARAIDRKGLMVLVNGPERSGLPRDLRASDSLNLDTDAASLDATLAALSRRALNGEYVLAVTSTVTPTGLERLAAWCDGLKSAGVTLVAPSRMLTSDTRTLPPSSPEPTFIPSPPLPPTLEQPS</sequence>
<reference evidence="4" key="1">
    <citation type="journal article" date="2014" name="FEMS Microbiol. Lett.">
        <title>Draft Genomic DNA Sequence of the Facultatively Methylotrophic Bacterium Acidomonas methanolica type strain MB58.</title>
        <authorList>
            <person name="Higashiura N."/>
            <person name="Hadano H."/>
            <person name="Hirakawa H."/>
            <person name="Matsutani M."/>
            <person name="Takabe S."/>
            <person name="Matsushita K."/>
            <person name="Azuma Y."/>
        </authorList>
    </citation>
    <scope>NUCLEOTIDE SEQUENCE [LARGE SCALE GENOMIC DNA]</scope>
    <source>
        <strain evidence="4">MB58</strain>
    </source>
</reference>
<keyword evidence="2" id="KW-0812">Transmembrane</keyword>
<dbReference type="SUPFAM" id="SSF88713">
    <property type="entry name" value="Glycoside hydrolase/deacetylase"/>
    <property type="match status" value="1"/>
</dbReference>
<dbReference type="Pfam" id="PF04748">
    <property type="entry name" value="Polysacc_deac_2"/>
    <property type="match status" value="1"/>
</dbReference>
<dbReference type="Gene3D" id="3.20.20.370">
    <property type="entry name" value="Glycoside hydrolase/deacetylase"/>
    <property type="match status" value="1"/>
</dbReference>
<dbReference type="Proteomes" id="UP000019760">
    <property type="component" value="Unassembled WGS sequence"/>
</dbReference>
<organism evidence="3 4">
    <name type="scientific">Acidomonas methanolica NBRC 104435</name>
    <dbReference type="NCBI Taxonomy" id="1231351"/>
    <lineage>
        <taxon>Bacteria</taxon>
        <taxon>Pseudomonadati</taxon>
        <taxon>Pseudomonadota</taxon>
        <taxon>Alphaproteobacteria</taxon>
        <taxon>Acetobacterales</taxon>
        <taxon>Acetobacteraceae</taxon>
        <taxon>Acidomonas</taxon>
    </lineage>
</organism>
<dbReference type="GO" id="GO:0005975">
    <property type="term" value="P:carbohydrate metabolic process"/>
    <property type="evidence" value="ECO:0007669"/>
    <property type="project" value="InterPro"/>
</dbReference>
<evidence type="ECO:0000313" key="3">
    <source>
        <dbReference type="EMBL" id="GAJ29942.1"/>
    </source>
</evidence>
<accession>A0A023D6Z9</accession>
<keyword evidence="2" id="KW-1133">Transmembrane helix</keyword>
<evidence type="ECO:0000313" key="4">
    <source>
        <dbReference type="Proteomes" id="UP000019760"/>
    </source>
</evidence>
<dbReference type="InterPro" id="IPR006837">
    <property type="entry name" value="Divergent_DAC"/>
</dbReference>
<evidence type="ECO:0008006" key="5">
    <source>
        <dbReference type="Google" id="ProtNLM"/>
    </source>
</evidence>
<dbReference type="EMBL" id="BAND01000085">
    <property type="protein sequence ID" value="GAJ29942.1"/>
    <property type="molecule type" value="Genomic_DNA"/>
</dbReference>
<feature type="compositionally biased region" description="Pro residues" evidence="1">
    <location>
        <begin position="317"/>
        <end position="338"/>
    </location>
</feature>
<feature type="transmembrane region" description="Helical" evidence="2">
    <location>
        <begin position="23"/>
        <end position="45"/>
    </location>
</feature>
<feature type="region of interest" description="Disordered" evidence="1">
    <location>
        <begin position="150"/>
        <end position="169"/>
    </location>
</feature>
<feature type="region of interest" description="Disordered" evidence="1">
    <location>
        <begin position="308"/>
        <end position="338"/>
    </location>
</feature>
<comment type="caution">
    <text evidence="3">The sequence shown here is derived from an EMBL/GenBank/DDBJ whole genome shotgun (WGS) entry which is preliminary data.</text>
</comment>
<protein>
    <recommendedName>
        <fullName evidence="5">Divergent polysaccharide deacetylase family protein</fullName>
    </recommendedName>
</protein>
<reference evidence="3 4" key="2">
    <citation type="journal article" date="2014" name="FEMS Microbiol. Lett.">
        <title>Draft genomic DNA sequence of the facultatively methylotrophic bacterium Acidomonas methanolica type strain MB58.</title>
        <authorList>
            <person name="Higashiura N."/>
            <person name="Hadano H."/>
            <person name="Hirakawa H."/>
            <person name="Matsutani M."/>
            <person name="Takabe S."/>
            <person name="Matsushita K."/>
            <person name="Azuma Y."/>
        </authorList>
    </citation>
    <scope>NUCLEOTIDE SEQUENCE [LARGE SCALE GENOMIC DNA]</scope>
    <source>
        <strain evidence="3 4">MB58</strain>
    </source>
</reference>
<dbReference type="AlphaFoldDB" id="A0A023D6Z9"/>
<evidence type="ECO:0000256" key="1">
    <source>
        <dbReference type="SAM" id="MobiDB-lite"/>
    </source>
</evidence>
<dbReference type="InterPro" id="IPR011330">
    <property type="entry name" value="Glyco_hydro/deAcase_b/a-brl"/>
</dbReference>
<keyword evidence="4" id="KW-1185">Reference proteome</keyword>